<dbReference type="SUPFAM" id="SSF49870">
    <property type="entry name" value="Osmotin, thaumatin-like protein"/>
    <property type="match status" value="2"/>
</dbReference>
<accession>A0AA36IER2</accession>
<dbReference type="EMBL" id="CAUJNA010001350">
    <property type="protein sequence ID" value="CAJ1386301.1"/>
    <property type="molecule type" value="Genomic_DNA"/>
</dbReference>
<evidence type="ECO:0000313" key="2">
    <source>
        <dbReference type="EMBL" id="CAJ1386301.1"/>
    </source>
</evidence>
<dbReference type="Pfam" id="PF00314">
    <property type="entry name" value="Thaumatin"/>
    <property type="match status" value="1"/>
</dbReference>
<evidence type="ECO:0000313" key="1">
    <source>
        <dbReference type="EMBL" id="CAJ1373725.1"/>
    </source>
</evidence>
<comment type="caution">
    <text evidence="2">The sequence shown here is derived from an EMBL/GenBank/DDBJ whole genome shotgun (WGS) entry which is preliminary data.</text>
</comment>
<evidence type="ECO:0000313" key="3">
    <source>
        <dbReference type="Proteomes" id="UP001178507"/>
    </source>
</evidence>
<dbReference type="EMBL" id="CAUJNA010000213">
    <property type="protein sequence ID" value="CAJ1373725.1"/>
    <property type="molecule type" value="Genomic_DNA"/>
</dbReference>
<dbReference type="Proteomes" id="UP001178507">
    <property type="component" value="Unassembled WGS sequence"/>
</dbReference>
<name>A0AA36IER2_9DINO</name>
<protein>
    <submittedName>
        <fullName evidence="2">Uncharacterized protein</fullName>
    </submittedName>
</protein>
<organism evidence="2 3">
    <name type="scientific">Effrenium voratum</name>
    <dbReference type="NCBI Taxonomy" id="2562239"/>
    <lineage>
        <taxon>Eukaryota</taxon>
        <taxon>Sar</taxon>
        <taxon>Alveolata</taxon>
        <taxon>Dinophyceae</taxon>
        <taxon>Suessiales</taxon>
        <taxon>Symbiodiniaceae</taxon>
        <taxon>Effrenium</taxon>
    </lineage>
</organism>
<dbReference type="InterPro" id="IPR001938">
    <property type="entry name" value="Thaumatin"/>
</dbReference>
<dbReference type="Gene3D" id="2.60.110.10">
    <property type="entry name" value="Thaumatin"/>
    <property type="match status" value="2"/>
</dbReference>
<sequence>MALRTLAAVLLGGSAKEIKVINQCQETLWLGARNLPLEEGQVEMKPNAQVSIEVESLDSGSLWARTGCSEQRVFEDCYKGLSLNPPCAAGSHFYCRDGTHGVQGLTGECQATTEGPFDAELCFDQCVITKEEVPDKDPKPVRTPEGHLSVGTKFHCATGDCAKPRGADAGSKFLCGAEEELRSAATLVKFSFQPGEEDIYDLSLVEGFNVNVSLAPSAKACRAASCSLDPWTQCQTELMDFSHETQRPFCWSIKSALTSSSVRHKYSFMEKWTDPKVSEHAGLCKAADGSEHYCHDVLTCSDGCDRCRSQVHMDSSGGLCCSPNTTYTEAEWPAGPPYAHMCNVTSWPKSPLDKASYVENFRRACPEASAWPLDRGLLCARGNEADYEVVFCPEVKTAALFP</sequence>
<dbReference type="InterPro" id="IPR037176">
    <property type="entry name" value="Osmotin/thaumatin-like_sf"/>
</dbReference>
<gene>
    <name evidence="2" type="ORF">EVOR1521_LOCUS12698</name>
    <name evidence="1" type="ORF">EVOR1521_LOCUS3464</name>
</gene>
<dbReference type="PROSITE" id="PS51367">
    <property type="entry name" value="THAUMATIN_2"/>
    <property type="match status" value="1"/>
</dbReference>
<dbReference type="AlphaFoldDB" id="A0AA36IER2"/>
<keyword evidence="3" id="KW-1185">Reference proteome</keyword>
<dbReference type="PANTHER" id="PTHR31048">
    <property type="entry name" value="OS03G0233200 PROTEIN"/>
    <property type="match status" value="1"/>
</dbReference>
<proteinExistence type="predicted"/>
<reference evidence="2" key="1">
    <citation type="submission" date="2023-08" db="EMBL/GenBank/DDBJ databases">
        <authorList>
            <person name="Chen Y."/>
            <person name="Shah S."/>
            <person name="Dougan E. K."/>
            <person name="Thang M."/>
            <person name="Chan C."/>
        </authorList>
    </citation>
    <scope>NUCLEOTIDE SEQUENCE</scope>
</reference>